<proteinExistence type="predicted"/>
<dbReference type="KEGG" id="pkc:PKB_1316"/>
<dbReference type="AlphaFoldDB" id="A0A024HCV4"/>
<evidence type="ECO:0000313" key="2">
    <source>
        <dbReference type="Proteomes" id="UP000025241"/>
    </source>
</evidence>
<dbReference type="Proteomes" id="UP000025241">
    <property type="component" value="Chromosome I"/>
</dbReference>
<name>A0A024HCV4_PSEKB</name>
<evidence type="ECO:0000313" key="1">
    <source>
        <dbReference type="EMBL" id="CDF82681.1"/>
    </source>
</evidence>
<reference evidence="1 2" key="1">
    <citation type="submission" date="2013-03" db="EMBL/GenBank/DDBJ databases">
        <authorList>
            <person name="Linke B."/>
        </authorList>
    </citation>
    <scope>NUCLEOTIDE SEQUENCE [LARGE SCALE GENOMIC DNA]</scope>
    <source>
        <strain evidence="1 2">B13</strain>
    </source>
</reference>
<dbReference type="HOGENOM" id="CLU_218046_0_0_6"/>
<reference evidence="1 2" key="2">
    <citation type="submission" date="2014-05" db="EMBL/GenBank/DDBJ databases">
        <title>Genome sequence of the 3-chlorobenzoate degrading bacterium Pseudomonas knackmussii B13 shows multiple evidence for horizontal gene transfer.</title>
        <authorList>
            <person name="Miyazaki R."/>
            <person name="Bertelli C."/>
            <person name="Falquet L."/>
            <person name="Robinson-Rechavi M."/>
            <person name="Gharib W."/>
            <person name="Roy S."/>
            <person name="Van der Meer J.R."/>
        </authorList>
    </citation>
    <scope>NUCLEOTIDE SEQUENCE [LARGE SCALE GENOMIC DNA]</scope>
    <source>
        <strain evidence="1 2">B13</strain>
    </source>
</reference>
<organism evidence="1 2">
    <name type="scientific">Pseudomonas knackmussii (strain DSM 6978 / CCUG 54928 / LMG 23759 / B13)</name>
    <dbReference type="NCBI Taxonomy" id="1301098"/>
    <lineage>
        <taxon>Bacteria</taxon>
        <taxon>Pseudomonadati</taxon>
        <taxon>Pseudomonadota</taxon>
        <taxon>Gammaproteobacteria</taxon>
        <taxon>Pseudomonadales</taxon>
        <taxon>Pseudomonadaceae</taxon>
        <taxon>Pseudomonas</taxon>
    </lineage>
</organism>
<accession>A0A024HCV4</accession>
<gene>
    <name evidence="1" type="ORF">PKB_1316</name>
</gene>
<keyword evidence="2" id="KW-1185">Reference proteome</keyword>
<protein>
    <submittedName>
        <fullName evidence="1">Uncharacterized protein</fullName>
    </submittedName>
</protein>
<dbReference type="EMBL" id="HG322950">
    <property type="protein sequence ID" value="CDF82681.1"/>
    <property type="molecule type" value="Genomic_DNA"/>
</dbReference>
<sequence>MATVKPTLKEIQQAKRDSINKMLASIGSAHRNGTLRTAPAPKPA</sequence>